<gene>
    <name evidence="6" type="ORF">MNBD_GAMMA04-576</name>
</gene>
<dbReference type="EMBL" id="UOFB01000158">
    <property type="protein sequence ID" value="VAW46758.1"/>
    <property type="molecule type" value="Genomic_DNA"/>
</dbReference>
<dbReference type="FunFam" id="3.40.50.1470:FF:000001">
    <property type="entry name" value="Peptidyl-tRNA hydrolase"/>
    <property type="match status" value="1"/>
</dbReference>
<dbReference type="GO" id="GO:0004045">
    <property type="term" value="F:peptidyl-tRNA hydrolase activity"/>
    <property type="evidence" value="ECO:0007669"/>
    <property type="project" value="UniProtKB-EC"/>
</dbReference>
<evidence type="ECO:0000256" key="2">
    <source>
        <dbReference type="ARBA" id="ARBA00022555"/>
    </source>
</evidence>
<protein>
    <recommendedName>
        <fullName evidence="1">peptidyl-tRNA hydrolase</fullName>
        <ecNumber evidence="1">3.1.1.29</ecNumber>
    </recommendedName>
</protein>
<accession>A0A3B0VSX3</accession>
<evidence type="ECO:0000256" key="3">
    <source>
        <dbReference type="ARBA" id="ARBA00022801"/>
    </source>
</evidence>
<proteinExistence type="inferred from homology"/>
<dbReference type="PANTHER" id="PTHR17224">
    <property type="entry name" value="PEPTIDYL-TRNA HYDROLASE"/>
    <property type="match status" value="1"/>
</dbReference>
<dbReference type="HAMAP" id="MF_00083">
    <property type="entry name" value="Pept_tRNA_hydro_bact"/>
    <property type="match status" value="1"/>
</dbReference>
<dbReference type="SUPFAM" id="SSF53178">
    <property type="entry name" value="Peptidyl-tRNA hydrolase-like"/>
    <property type="match status" value="1"/>
</dbReference>
<evidence type="ECO:0000256" key="5">
    <source>
        <dbReference type="ARBA" id="ARBA00038063"/>
    </source>
</evidence>
<dbReference type="GO" id="GO:0000049">
    <property type="term" value="F:tRNA binding"/>
    <property type="evidence" value="ECO:0007669"/>
    <property type="project" value="UniProtKB-KW"/>
</dbReference>
<dbReference type="AlphaFoldDB" id="A0A3B0VSX3"/>
<dbReference type="Gene3D" id="3.40.50.1470">
    <property type="entry name" value="Peptidyl-tRNA hydrolase"/>
    <property type="match status" value="1"/>
</dbReference>
<dbReference type="InterPro" id="IPR036416">
    <property type="entry name" value="Pept_tRNA_hydro_sf"/>
</dbReference>
<dbReference type="InterPro" id="IPR018171">
    <property type="entry name" value="Pept_tRNA_hydro_CS"/>
</dbReference>
<reference evidence="6" key="1">
    <citation type="submission" date="2018-06" db="EMBL/GenBank/DDBJ databases">
        <authorList>
            <person name="Zhirakovskaya E."/>
        </authorList>
    </citation>
    <scope>NUCLEOTIDE SEQUENCE</scope>
</reference>
<evidence type="ECO:0000256" key="4">
    <source>
        <dbReference type="ARBA" id="ARBA00022884"/>
    </source>
</evidence>
<sequence length="190" mass="21017">MPSVKLIVGLGNPGDKYTQTRHNAGFWFVEEVACQYGAVFRPETKFLGDVARVQSNGLDVWLLKPATFMNRSGQSIQSLAHFYRIPVESILVAHDELDLEAGVAKLKVGGGHGGHNGLRDMIAVMGKAFPRLRLGINHPGHRDQVVDYVLKSPSKIDRQLIDDAMYRASKVMPEVISGDMQKAMHTLHSK</sequence>
<dbReference type="PROSITE" id="PS01196">
    <property type="entry name" value="PEPT_TRNA_HYDROL_2"/>
    <property type="match status" value="1"/>
</dbReference>
<name>A0A3B0VSX3_9ZZZZ</name>
<keyword evidence="2" id="KW-0820">tRNA-binding</keyword>
<keyword evidence="3 6" id="KW-0378">Hydrolase</keyword>
<keyword evidence="4" id="KW-0694">RNA-binding</keyword>
<dbReference type="PROSITE" id="PS01195">
    <property type="entry name" value="PEPT_TRNA_HYDROL_1"/>
    <property type="match status" value="1"/>
</dbReference>
<dbReference type="InterPro" id="IPR001328">
    <property type="entry name" value="Pept_tRNA_hydro"/>
</dbReference>
<dbReference type="PANTHER" id="PTHR17224:SF1">
    <property type="entry name" value="PEPTIDYL-TRNA HYDROLASE"/>
    <property type="match status" value="1"/>
</dbReference>
<organism evidence="6">
    <name type="scientific">hydrothermal vent metagenome</name>
    <dbReference type="NCBI Taxonomy" id="652676"/>
    <lineage>
        <taxon>unclassified sequences</taxon>
        <taxon>metagenomes</taxon>
        <taxon>ecological metagenomes</taxon>
    </lineage>
</organism>
<comment type="similarity">
    <text evidence="5">Belongs to the PTH family.</text>
</comment>
<dbReference type="NCBIfam" id="TIGR00447">
    <property type="entry name" value="pth"/>
    <property type="match status" value="1"/>
</dbReference>
<evidence type="ECO:0000313" key="6">
    <source>
        <dbReference type="EMBL" id="VAW46758.1"/>
    </source>
</evidence>
<dbReference type="CDD" id="cd00462">
    <property type="entry name" value="PTH"/>
    <property type="match status" value="1"/>
</dbReference>
<dbReference type="Pfam" id="PF01195">
    <property type="entry name" value="Pept_tRNA_hydro"/>
    <property type="match status" value="1"/>
</dbReference>
<evidence type="ECO:0000256" key="1">
    <source>
        <dbReference type="ARBA" id="ARBA00013260"/>
    </source>
</evidence>
<dbReference type="EC" id="3.1.1.29" evidence="1"/>